<dbReference type="PANTHER" id="PTHR36836">
    <property type="entry name" value="COLANIC ACID BIOSYNTHESIS PROTEIN WCAK"/>
    <property type="match status" value="1"/>
</dbReference>
<reference evidence="3" key="1">
    <citation type="submission" date="2018-06" db="EMBL/GenBank/DDBJ databases">
        <title>Aestuariibacter litoralis strain KCTC 52945T.</title>
        <authorList>
            <person name="Li X."/>
            <person name="Salam N."/>
            <person name="Li J.-L."/>
            <person name="Chen Y.-M."/>
            <person name="Yang Z.-W."/>
            <person name="Zhang L.-Y."/>
            <person name="Han M.-X."/>
            <person name="Xiao M."/>
            <person name="Li W.-J."/>
        </authorList>
    </citation>
    <scope>NUCLEOTIDE SEQUENCE [LARGE SCALE GENOMIC DNA]</scope>
    <source>
        <strain evidence="3">KCTC 52945</strain>
    </source>
</reference>
<protein>
    <recommendedName>
        <fullName evidence="1">Polysaccharide pyruvyl transferase domain-containing protein</fullName>
    </recommendedName>
</protein>
<gene>
    <name evidence="2" type="ORF">DK847_06475</name>
</gene>
<evidence type="ECO:0000313" key="2">
    <source>
        <dbReference type="EMBL" id="PZF78064.1"/>
    </source>
</evidence>
<feature type="domain" description="Polysaccharide pyruvyl transferase" evidence="1">
    <location>
        <begin position="57"/>
        <end position="247"/>
    </location>
</feature>
<dbReference type="AlphaFoldDB" id="A0A2W2BCW0"/>
<dbReference type="Pfam" id="PF04230">
    <property type="entry name" value="PS_pyruv_trans"/>
    <property type="match status" value="1"/>
</dbReference>
<sequence>MRGRSAFLVNDTSVSGHPGCVTVMSVIKDSLEARGIAVSGRWPMGAEPQFGLELSPALRQAHVVVVNGEGTLHNTAARPGARRLLHAIKRIRGATSAPIFLINATIENLRSRDFSVLQHCERLFLRDTRSCRYAEANGLSAVIASDLCFSARLGPAMKGEGKVVTDSTLPEVSRLLRRQAIVYEATFLPMQRSRFKSMMRWTVTPGAHERSAIRYFSSIAAAQSVVTGRFHAAVFSLMSETPFLAVRSNTAKIESLLLEALGTPERLIQTGDLQRQTLLVPPLSNDEINRIRRYRRDAIARANKMFDHIAQSAAMMSRQVAS</sequence>
<accession>A0A2W2BCW0</accession>
<evidence type="ECO:0000313" key="3">
    <source>
        <dbReference type="Proteomes" id="UP000248795"/>
    </source>
</evidence>
<comment type="caution">
    <text evidence="2">The sequence shown here is derived from an EMBL/GenBank/DDBJ whole genome shotgun (WGS) entry which is preliminary data.</text>
</comment>
<dbReference type="Proteomes" id="UP000248795">
    <property type="component" value="Unassembled WGS sequence"/>
</dbReference>
<evidence type="ECO:0000259" key="1">
    <source>
        <dbReference type="Pfam" id="PF04230"/>
    </source>
</evidence>
<organism evidence="2 3">
    <name type="scientific">Aestuariivirga litoralis</name>
    <dbReference type="NCBI Taxonomy" id="2650924"/>
    <lineage>
        <taxon>Bacteria</taxon>
        <taxon>Pseudomonadati</taxon>
        <taxon>Pseudomonadota</taxon>
        <taxon>Alphaproteobacteria</taxon>
        <taxon>Hyphomicrobiales</taxon>
        <taxon>Aestuariivirgaceae</taxon>
        <taxon>Aestuariivirga</taxon>
    </lineage>
</organism>
<dbReference type="InterPro" id="IPR007345">
    <property type="entry name" value="Polysacch_pyruvyl_Trfase"/>
</dbReference>
<name>A0A2W2BCW0_9HYPH</name>
<keyword evidence="3" id="KW-1185">Reference proteome</keyword>
<proteinExistence type="predicted"/>
<dbReference type="EMBL" id="QKVK01000002">
    <property type="protein sequence ID" value="PZF78064.1"/>
    <property type="molecule type" value="Genomic_DNA"/>
</dbReference>
<dbReference type="PANTHER" id="PTHR36836:SF1">
    <property type="entry name" value="COLANIC ACID BIOSYNTHESIS PROTEIN WCAK"/>
    <property type="match status" value="1"/>
</dbReference>